<evidence type="ECO:0000313" key="1">
    <source>
        <dbReference type="EMBL" id="MBC5768744.1"/>
    </source>
</evidence>
<gene>
    <name evidence="1" type="ORF">H8Z83_00050</name>
</gene>
<sequence length="141" mass="15409">MADNKNIISPDAFSTAVDHDEFAAAEEQARISESAFTVKLKKPFTYEGQTFSELTFDFDSLTGDDALAIEDELQAIGKPTISPTFSGQFLIRMAARACTATIVDGSGRPRRLGDDALRALPISEFNRVRSKARSFLLASEL</sequence>
<accession>A0A923MFY9</accession>
<comment type="caution">
    <text evidence="1">The sequence shown here is derived from an EMBL/GenBank/DDBJ whole genome shotgun (WGS) entry which is preliminary data.</text>
</comment>
<protein>
    <recommendedName>
        <fullName evidence="3">Phage tail assembly protein</fullName>
    </recommendedName>
</protein>
<evidence type="ECO:0008006" key="3">
    <source>
        <dbReference type="Google" id="ProtNLM"/>
    </source>
</evidence>
<proteinExistence type="predicted"/>
<organism evidence="1 2">
    <name type="scientific">Dysosmobacter segnis</name>
    <dbReference type="NCBI Taxonomy" id="2763042"/>
    <lineage>
        <taxon>Bacteria</taxon>
        <taxon>Bacillati</taxon>
        <taxon>Bacillota</taxon>
        <taxon>Clostridia</taxon>
        <taxon>Eubacteriales</taxon>
        <taxon>Oscillospiraceae</taxon>
        <taxon>Dysosmobacter</taxon>
    </lineage>
</organism>
<dbReference type="RefSeq" id="WP_187013167.1">
    <property type="nucleotide sequence ID" value="NZ_JACOQI010000001.1"/>
</dbReference>
<keyword evidence="2" id="KW-1185">Reference proteome</keyword>
<dbReference type="Proteomes" id="UP000620327">
    <property type="component" value="Unassembled WGS sequence"/>
</dbReference>
<reference evidence="1" key="1">
    <citation type="submission" date="2020-08" db="EMBL/GenBank/DDBJ databases">
        <title>Genome public.</title>
        <authorList>
            <person name="Liu C."/>
            <person name="Sun Q."/>
        </authorList>
    </citation>
    <scope>NUCLEOTIDE SEQUENCE</scope>
    <source>
        <strain evidence="1">BX15</strain>
    </source>
</reference>
<dbReference type="AlphaFoldDB" id="A0A923MFY9"/>
<dbReference type="EMBL" id="JACOQI010000001">
    <property type="protein sequence ID" value="MBC5768744.1"/>
    <property type="molecule type" value="Genomic_DNA"/>
</dbReference>
<evidence type="ECO:0000313" key="2">
    <source>
        <dbReference type="Proteomes" id="UP000620327"/>
    </source>
</evidence>
<name>A0A923MFY9_9FIRM</name>